<keyword evidence="3 6" id="KW-1133">Transmembrane helix</keyword>
<feature type="transmembrane region" description="Helical" evidence="6">
    <location>
        <begin position="92"/>
        <end position="114"/>
    </location>
</feature>
<gene>
    <name evidence="7" type="ORF">STAS_32419</name>
</gene>
<organism evidence="7 8">
    <name type="scientific">Striga asiatica</name>
    <name type="common">Asiatic witchweed</name>
    <name type="synonym">Buchnera asiatica</name>
    <dbReference type="NCBI Taxonomy" id="4170"/>
    <lineage>
        <taxon>Eukaryota</taxon>
        <taxon>Viridiplantae</taxon>
        <taxon>Streptophyta</taxon>
        <taxon>Embryophyta</taxon>
        <taxon>Tracheophyta</taxon>
        <taxon>Spermatophyta</taxon>
        <taxon>Magnoliopsida</taxon>
        <taxon>eudicotyledons</taxon>
        <taxon>Gunneridae</taxon>
        <taxon>Pentapetalae</taxon>
        <taxon>asterids</taxon>
        <taxon>lamiids</taxon>
        <taxon>Lamiales</taxon>
        <taxon>Orobanchaceae</taxon>
        <taxon>Buchnereae</taxon>
        <taxon>Striga</taxon>
    </lineage>
</organism>
<feature type="transmembrane region" description="Helical" evidence="6">
    <location>
        <begin position="126"/>
        <end position="147"/>
    </location>
</feature>
<dbReference type="GO" id="GO:0046872">
    <property type="term" value="F:metal ion binding"/>
    <property type="evidence" value="ECO:0007669"/>
    <property type="project" value="UniProtKB-KW"/>
</dbReference>
<dbReference type="GO" id="GO:0009744">
    <property type="term" value="P:response to sucrose"/>
    <property type="evidence" value="ECO:0007669"/>
    <property type="project" value="UniProtKB-ARBA"/>
</dbReference>
<reference evidence="8" key="1">
    <citation type="journal article" date="2019" name="Curr. Biol.">
        <title>Genome Sequence of Striga asiatica Provides Insight into the Evolution of Plant Parasitism.</title>
        <authorList>
            <person name="Yoshida S."/>
            <person name="Kim S."/>
            <person name="Wafula E.K."/>
            <person name="Tanskanen J."/>
            <person name="Kim Y.M."/>
            <person name="Honaas L."/>
            <person name="Yang Z."/>
            <person name="Spallek T."/>
            <person name="Conn C.E."/>
            <person name="Ichihashi Y."/>
            <person name="Cheong K."/>
            <person name="Cui S."/>
            <person name="Der J.P."/>
            <person name="Gundlach H."/>
            <person name="Jiao Y."/>
            <person name="Hori C."/>
            <person name="Ishida J.K."/>
            <person name="Kasahara H."/>
            <person name="Kiba T."/>
            <person name="Kim M.S."/>
            <person name="Koo N."/>
            <person name="Laohavisit A."/>
            <person name="Lee Y.H."/>
            <person name="Lumba S."/>
            <person name="McCourt P."/>
            <person name="Mortimer J.C."/>
            <person name="Mutuku J.M."/>
            <person name="Nomura T."/>
            <person name="Sasaki-Sekimoto Y."/>
            <person name="Seto Y."/>
            <person name="Wang Y."/>
            <person name="Wakatake T."/>
            <person name="Sakakibara H."/>
            <person name="Demura T."/>
            <person name="Yamaguchi S."/>
            <person name="Yoneyama K."/>
            <person name="Manabe R.I."/>
            <person name="Nelson D.C."/>
            <person name="Schulman A.H."/>
            <person name="Timko M.P."/>
            <person name="dePamphilis C.W."/>
            <person name="Choi D."/>
            <person name="Shirasu K."/>
        </authorList>
    </citation>
    <scope>NUCLEOTIDE SEQUENCE [LARGE SCALE GENOMIC DNA]</scope>
    <source>
        <strain evidence="8">cv. UVA1</strain>
    </source>
</reference>
<comment type="subcellular location">
    <subcellularLocation>
        <location evidence="1">Membrane</location>
        <topology evidence="1">Multi-pass membrane protein</topology>
    </subcellularLocation>
</comment>
<accession>A0A5A7RBX0</accession>
<dbReference type="GO" id="GO:0038023">
    <property type="term" value="F:signaling receptor activity"/>
    <property type="evidence" value="ECO:0007669"/>
    <property type="project" value="TreeGrafter"/>
</dbReference>
<sequence>MEQVKDQRSTKRHRLVSFHELPEYMKDNEYILNYYRAEWPLTQALLSLFRWHNETLNVWTTSEQSTQHIRPNLDTSAKSDIGGETAGTSWPFFVFLSGATFCLLSSTACHLLCCHSRHLTLKLSQIDYVGITVMIVTSFFPPIYYIFRCSPAWQAVYLTGISILGACTVLMLMSPSRAAGRYRPLRALLFLAMGGFGVVPTAHALVANWDDPQRDVTLAYESAMAVAYIVGVGFYVARVPERWGPGRFDLVGQSHQIFHVFVVLGAMAHYGAARIFLEYRGMWVCGKKP</sequence>
<keyword evidence="5" id="KW-0862">Zinc</keyword>
<proteinExistence type="predicted"/>
<evidence type="ECO:0000256" key="1">
    <source>
        <dbReference type="ARBA" id="ARBA00004141"/>
    </source>
</evidence>
<keyword evidence="2 6" id="KW-0812">Transmembrane</keyword>
<feature type="transmembrane region" description="Helical" evidence="6">
    <location>
        <begin position="153"/>
        <end position="173"/>
    </location>
</feature>
<feature type="transmembrane region" description="Helical" evidence="6">
    <location>
        <begin position="218"/>
        <end position="237"/>
    </location>
</feature>
<evidence type="ECO:0000256" key="6">
    <source>
        <dbReference type="SAM" id="Phobius"/>
    </source>
</evidence>
<feature type="binding site" evidence="5">
    <location>
        <position position="255"/>
    </location>
    <ligand>
        <name>Zn(2+)</name>
        <dbReference type="ChEBI" id="CHEBI:29105"/>
    </ligand>
</feature>
<evidence type="ECO:0000256" key="5">
    <source>
        <dbReference type="PIRSR" id="PIRSR604254-1"/>
    </source>
</evidence>
<dbReference type="AlphaFoldDB" id="A0A5A7RBX0"/>
<feature type="transmembrane region" description="Helical" evidence="6">
    <location>
        <begin position="257"/>
        <end position="277"/>
    </location>
</feature>
<dbReference type="OrthoDB" id="529367at2759"/>
<dbReference type="PANTHER" id="PTHR20855">
    <property type="entry name" value="ADIPOR/PROGESTIN RECEPTOR-RELATED"/>
    <property type="match status" value="1"/>
</dbReference>
<evidence type="ECO:0000256" key="2">
    <source>
        <dbReference type="ARBA" id="ARBA00022692"/>
    </source>
</evidence>
<evidence type="ECO:0000256" key="3">
    <source>
        <dbReference type="ARBA" id="ARBA00022989"/>
    </source>
</evidence>
<dbReference type="Pfam" id="PF03006">
    <property type="entry name" value="HlyIII"/>
    <property type="match status" value="1"/>
</dbReference>
<evidence type="ECO:0000256" key="4">
    <source>
        <dbReference type="ARBA" id="ARBA00023136"/>
    </source>
</evidence>
<evidence type="ECO:0000313" key="7">
    <source>
        <dbReference type="EMBL" id="GER54800.1"/>
    </source>
</evidence>
<keyword evidence="4 6" id="KW-0472">Membrane</keyword>
<name>A0A5A7RBX0_STRAF</name>
<dbReference type="GO" id="GO:0016020">
    <property type="term" value="C:membrane"/>
    <property type="evidence" value="ECO:0007669"/>
    <property type="project" value="UniProtKB-SubCell"/>
</dbReference>
<keyword evidence="5" id="KW-0479">Metal-binding</keyword>
<keyword evidence="8" id="KW-1185">Reference proteome</keyword>
<dbReference type="EMBL" id="BKCP01011514">
    <property type="protein sequence ID" value="GER54800.1"/>
    <property type="molecule type" value="Genomic_DNA"/>
</dbReference>
<feature type="binding site" evidence="5">
    <location>
        <position position="259"/>
    </location>
    <ligand>
        <name>Zn(2+)</name>
        <dbReference type="ChEBI" id="CHEBI:29105"/>
    </ligand>
</feature>
<dbReference type="GO" id="GO:0009725">
    <property type="term" value="P:response to hormone"/>
    <property type="evidence" value="ECO:0007669"/>
    <property type="project" value="TreeGrafter"/>
</dbReference>
<feature type="binding site" evidence="5">
    <location>
        <position position="110"/>
    </location>
    <ligand>
        <name>Zn(2+)</name>
        <dbReference type="ChEBI" id="CHEBI:29105"/>
    </ligand>
</feature>
<dbReference type="PANTHER" id="PTHR20855:SF115">
    <property type="entry name" value="HEPTAHELICAL TRANSMEMBRANE PROTEIN 1"/>
    <property type="match status" value="1"/>
</dbReference>
<dbReference type="Proteomes" id="UP000325081">
    <property type="component" value="Unassembled WGS sequence"/>
</dbReference>
<dbReference type="InterPro" id="IPR004254">
    <property type="entry name" value="AdipoR/HlyIII-related"/>
</dbReference>
<evidence type="ECO:0000313" key="8">
    <source>
        <dbReference type="Proteomes" id="UP000325081"/>
    </source>
</evidence>
<feature type="transmembrane region" description="Helical" evidence="6">
    <location>
        <begin position="185"/>
        <end position="206"/>
    </location>
</feature>
<protein>
    <submittedName>
        <fullName evidence="7">Heptahelical transmembrane protein 1</fullName>
    </submittedName>
</protein>
<comment type="caution">
    <text evidence="7">The sequence shown here is derived from an EMBL/GenBank/DDBJ whole genome shotgun (WGS) entry which is preliminary data.</text>
</comment>